<protein>
    <recommendedName>
        <fullName evidence="3">Lipoprotein</fullName>
    </recommendedName>
</protein>
<keyword evidence="1" id="KW-0732">Signal</keyword>
<proteinExistence type="predicted"/>
<dbReference type="EMBL" id="CP159258">
    <property type="protein sequence ID" value="XCG76537.1"/>
    <property type="molecule type" value="Genomic_DNA"/>
</dbReference>
<name>A0AAU8E975_9PSED</name>
<dbReference type="RefSeq" id="WP_339552079.1">
    <property type="nucleotide sequence ID" value="NZ_CP159258.1"/>
</dbReference>
<evidence type="ECO:0000256" key="1">
    <source>
        <dbReference type="SAM" id="SignalP"/>
    </source>
</evidence>
<gene>
    <name evidence="2" type="ORF">ABVN21_10835</name>
</gene>
<dbReference type="AlphaFoldDB" id="A0AAU8E975"/>
<sequence>MKNITRLPITQLSAPAIALLLFFSSNACSDDIGDAFAQAQQIAAQRWKVSAINLLQVDGQNIATGTDGNILAGHDFVTRFTRDMTPANKAAALKFVMLHEMVHVAQKNDIPDVSPADPARKPFECQADMLASLAFFDSMFEDKSDNPEMGPKAALPTARLLKQLGAGEELTTPVSANGTGHLDKRERALAVHFGFLRALLKWMDLSGQKGDRIDKLRATSHRLLGPQHAGDEYAWSTGLCNAITRSISDVVGALFLNTSFDVEADAKANSAANFDKNSNFIFTNNTARTLVIQLIAVTGGYPKGAPEKYEDYIFTDASYGSVEIPPRSTGKIAIGYNFSSLDSERYDSFFWELPFDKNALISASYTGKQLANPNCNSGWENLGNSDIEQMAAAMVRIGLAEKDGFSSIVSSPLFPGQNMPMFHSSIEVPGATEVTIYRSSSNSFATAELYYGDDLKLANSTFEKTAEAFKKLCSTAGVKFSGKDTPDGASRHLRVANLTGYTEANLTLRTTEKADDSGKKTKRYQVAWGISAAD</sequence>
<evidence type="ECO:0000313" key="2">
    <source>
        <dbReference type="EMBL" id="XCG76537.1"/>
    </source>
</evidence>
<evidence type="ECO:0008006" key="3">
    <source>
        <dbReference type="Google" id="ProtNLM"/>
    </source>
</evidence>
<organism evidence="2">
    <name type="scientific">Pseudomonas sp. MYb327</name>
    <dbReference type="NCBI Taxonomy" id="2745230"/>
    <lineage>
        <taxon>Bacteria</taxon>
        <taxon>Pseudomonadati</taxon>
        <taxon>Pseudomonadota</taxon>
        <taxon>Gammaproteobacteria</taxon>
        <taxon>Pseudomonadales</taxon>
        <taxon>Pseudomonadaceae</taxon>
        <taxon>Pseudomonas</taxon>
    </lineage>
</organism>
<accession>A0AAU8E975</accession>
<feature type="chain" id="PRO_5043526604" description="Lipoprotein" evidence="1">
    <location>
        <begin position="28"/>
        <end position="534"/>
    </location>
</feature>
<feature type="signal peptide" evidence="1">
    <location>
        <begin position="1"/>
        <end position="27"/>
    </location>
</feature>
<reference evidence="2" key="1">
    <citation type="submission" date="2024-06" db="EMBL/GenBank/DDBJ databases">
        <title>The Caenorhabditis elegans bacterial microbiome influences microsporidia infection through nutrient limitation and inhibiting parasite invasion.</title>
        <authorList>
            <person name="Tamim El Jarkass H."/>
            <person name="Castelblanco S."/>
            <person name="Kaur M."/>
            <person name="Wan Y.C."/>
            <person name="Ellis A.E."/>
            <person name="Sheldon R.D."/>
            <person name="Lien E.C."/>
            <person name="Burton N.O."/>
            <person name="Wright G.D."/>
            <person name="Reinke A.W."/>
        </authorList>
    </citation>
    <scope>NUCLEOTIDE SEQUENCE</scope>
    <source>
        <strain evidence="2">MYb327</strain>
    </source>
</reference>